<reference evidence="2" key="1">
    <citation type="journal article" date="2019" name="Int. J. Syst. Evol. Microbiol.">
        <title>The Global Catalogue of Microorganisms (GCM) 10K type strain sequencing project: providing services to taxonomists for standard genome sequencing and annotation.</title>
        <authorList>
            <consortium name="The Broad Institute Genomics Platform"/>
            <consortium name="The Broad Institute Genome Sequencing Center for Infectious Disease"/>
            <person name="Wu L."/>
            <person name="Ma J."/>
        </authorList>
    </citation>
    <scope>NUCLEOTIDE SEQUENCE [LARGE SCALE GENOMIC DNA]</scope>
    <source>
        <strain evidence="2">CCUG 54329</strain>
    </source>
</reference>
<proteinExistence type="predicted"/>
<organism evidence="1 2">
    <name type="scientific">Sphingobium olei</name>
    <dbReference type="NCBI Taxonomy" id="420955"/>
    <lineage>
        <taxon>Bacteria</taxon>
        <taxon>Pseudomonadati</taxon>
        <taxon>Pseudomonadota</taxon>
        <taxon>Alphaproteobacteria</taxon>
        <taxon>Sphingomonadales</taxon>
        <taxon>Sphingomonadaceae</taxon>
        <taxon>Sphingobium</taxon>
    </lineage>
</organism>
<protein>
    <recommendedName>
        <fullName evidence="3">Zinc-ribbon domain-containing protein</fullName>
    </recommendedName>
</protein>
<sequence>MRSIGSILVPDTMFECVLHRQAVRVACQCGHFNHFDPAGLWWKFHRKGWPDSFRDARERFYCRPCRIGTGMKRRPVMIEASQAWPIVILPVPDERTWKNALARMR</sequence>
<evidence type="ECO:0008006" key="3">
    <source>
        <dbReference type="Google" id="ProtNLM"/>
    </source>
</evidence>
<dbReference type="EMBL" id="JBHTLS010000009">
    <property type="protein sequence ID" value="MFD1103696.1"/>
    <property type="molecule type" value="Genomic_DNA"/>
</dbReference>
<name>A0ABW3NTG0_9SPHN</name>
<evidence type="ECO:0000313" key="2">
    <source>
        <dbReference type="Proteomes" id="UP001597203"/>
    </source>
</evidence>
<keyword evidence="2" id="KW-1185">Reference proteome</keyword>
<dbReference type="RefSeq" id="WP_380908704.1">
    <property type="nucleotide sequence ID" value="NZ_JBHTLS010000009.1"/>
</dbReference>
<comment type="caution">
    <text evidence="1">The sequence shown here is derived from an EMBL/GenBank/DDBJ whole genome shotgun (WGS) entry which is preliminary data.</text>
</comment>
<evidence type="ECO:0000313" key="1">
    <source>
        <dbReference type="EMBL" id="MFD1103696.1"/>
    </source>
</evidence>
<dbReference type="Proteomes" id="UP001597203">
    <property type="component" value="Unassembled WGS sequence"/>
</dbReference>
<gene>
    <name evidence="1" type="ORF">ACFQ24_02025</name>
</gene>
<accession>A0ABW3NTG0</accession>